<dbReference type="InterPro" id="IPR012341">
    <property type="entry name" value="6hp_glycosidase-like_sf"/>
</dbReference>
<dbReference type="GO" id="GO:0016020">
    <property type="term" value="C:membrane"/>
    <property type="evidence" value="ECO:0007669"/>
    <property type="project" value="InterPro"/>
</dbReference>
<dbReference type="GO" id="GO:0012505">
    <property type="term" value="C:endomembrane system"/>
    <property type="evidence" value="ECO:0007669"/>
    <property type="project" value="UniProtKB-ARBA"/>
</dbReference>
<organism evidence="3 4">
    <name type="scientific">Vitis vinifera</name>
    <name type="common">Grape</name>
    <dbReference type="NCBI Taxonomy" id="29760"/>
    <lineage>
        <taxon>Eukaryota</taxon>
        <taxon>Viridiplantae</taxon>
        <taxon>Streptophyta</taxon>
        <taxon>Embryophyta</taxon>
        <taxon>Tracheophyta</taxon>
        <taxon>Spermatophyta</taxon>
        <taxon>Magnoliopsida</taxon>
        <taxon>eudicotyledons</taxon>
        <taxon>Gunneridae</taxon>
        <taxon>Pentapetalae</taxon>
        <taxon>rosids</taxon>
        <taxon>Vitales</taxon>
        <taxon>Vitaceae</taxon>
        <taxon>Viteae</taxon>
        <taxon>Vitis</taxon>
    </lineage>
</organism>
<evidence type="ECO:0000313" key="3">
    <source>
        <dbReference type="EMBL" id="RVX07859.1"/>
    </source>
</evidence>
<name>A0A438JFY2_VITVI</name>
<dbReference type="Pfam" id="PF00078">
    <property type="entry name" value="RVT_1"/>
    <property type="match status" value="1"/>
</dbReference>
<evidence type="ECO:0000313" key="4">
    <source>
        <dbReference type="Proteomes" id="UP000288805"/>
    </source>
</evidence>
<dbReference type="AlphaFoldDB" id="A0A438JFY2"/>
<feature type="domain" description="Reverse transcriptase" evidence="2">
    <location>
        <begin position="1"/>
        <end position="283"/>
    </location>
</feature>
<sequence length="531" mass="60622">MESKICGRQYQLWNLEKMMLVPLGHYVAIVETWSDANVLADSGTEQLEFIALSQRTRDPKYQKKVENVIKELGRTFPLDGLLPVYINPHTGATSSSIYTFGAMGDRYLLSGVYVMDFMKYGLWTTFKVYTVGCDARWLHILHDKGCLAKKAGFFHNSRGLRQGDPLSPYLFILAMETLSRLLSRAKDDGFINGFLVRGRNGVGVEVSHFLFVDDTLIQCDASKENLEYLSWVFMWFEVCLGLKINLRKSEMLPVGNVPNLKEFAEVLGCKVGAIPTTYLGLPVGAPYKFSKVWEGMEERIATRLEKIQRDFHWGGGALVNKSHLLSWLVVCLEKVKGGLGFGSLGTFNKALLGKWSWRFAIERNPLWKRVLVGKYGQEDEGWCTNGVRGGYGVRVWKAIRNGWEDFKVRMRFKVGSGNRVKFWNDRWCGDLPLRDAFSNFFSITSSKDVWVADAWDGGSWNPRFIRQLNDWELEEVDNFFERLHDHSLSMDSEDSVEWVDIKSDIFSVKSFYSSLASRGADPFPHGIVWNS</sequence>
<reference evidence="3 4" key="1">
    <citation type="journal article" date="2018" name="PLoS Genet.">
        <title>Population sequencing reveals clonal diversity and ancestral inbreeding in the grapevine cultivar Chardonnay.</title>
        <authorList>
            <person name="Roach M.J."/>
            <person name="Johnson D.L."/>
            <person name="Bohlmann J."/>
            <person name="van Vuuren H.J."/>
            <person name="Jones S.J."/>
            <person name="Pretorius I.S."/>
            <person name="Schmidt S.A."/>
            <person name="Borneman A.R."/>
        </authorList>
    </citation>
    <scope>NUCLEOTIDE SEQUENCE [LARGE SCALE GENOMIC DNA]</scope>
    <source>
        <strain evidence="4">cv. Chardonnay</strain>
        <tissue evidence="3">Leaf</tissue>
    </source>
</reference>
<evidence type="ECO:0000259" key="2">
    <source>
        <dbReference type="PROSITE" id="PS50878"/>
    </source>
</evidence>
<dbReference type="Proteomes" id="UP000288805">
    <property type="component" value="Unassembled WGS sequence"/>
</dbReference>
<dbReference type="GO" id="GO:0005975">
    <property type="term" value="P:carbohydrate metabolic process"/>
    <property type="evidence" value="ECO:0007669"/>
    <property type="project" value="InterPro"/>
</dbReference>
<comment type="caution">
    <text evidence="3">The sequence shown here is derived from an EMBL/GenBank/DDBJ whole genome shotgun (WGS) entry which is preliminary data.</text>
</comment>
<dbReference type="PANTHER" id="PTHR33116">
    <property type="entry name" value="REVERSE TRANSCRIPTASE ZINC-BINDING DOMAIN-CONTAINING PROTEIN-RELATED-RELATED"/>
    <property type="match status" value="1"/>
</dbReference>
<dbReference type="SUPFAM" id="SSF48225">
    <property type="entry name" value="Seven-hairpin glycosidases"/>
    <property type="match status" value="1"/>
</dbReference>
<dbReference type="SUPFAM" id="SSF56672">
    <property type="entry name" value="DNA/RNA polymerases"/>
    <property type="match status" value="1"/>
</dbReference>
<evidence type="ECO:0000256" key="1">
    <source>
        <dbReference type="ARBA" id="ARBA00007658"/>
    </source>
</evidence>
<dbReference type="PROSITE" id="PS50878">
    <property type="entry name" value="RT_POL"/>
    <property type="match status" value="1"/>
</dbReference>
<proteinExistence type="inferred from homology"/>
<dbReference type="Gene3D" id="1.50.10.10">
    <property type="match status" value="1"/>
</dbReference>
<dbReference type="EMBL" id="QGNW01000044">
    <property type="protein sequence ID" value="RVX07859.1"/>
    <property type="molecule type" value="Genomic_DNA"/>
</dbReference>
<accession>A0A438JFY2</accession>
<comment type="similarity">
    <text evidence="1">Belongs to the glycosyl hydrolase 47 family.</text>
</comment>
<dbReference type="Pfam" id="PF01532">
    <property type="entry name" value="Glyco_hydro_47"/>
    <property type="match status" value="1"/>
</dbReference>
<protein>
    <submittedName>
        <fullName evidence="3">Mannosyl-oligosaccharide 1,2-alpha-mannosidase MNS2</fullName>
    </submittedName>
</protein>
<dbReference type="GO" id="GO:0004571">
    <property type="term" value="F:mannosyl-oligosaccharide 1,2-alpha-mannosidase activity"/>
    <property type="evidence" value="ECO:0007669"/>
    <property type="project" value="InterPro"/>
</dbReference>
<dbReference type="InterPro" id="IPR036026">
    <property type="entry name" value="Seven-hairpin_glycosidases"/>
</dbReference>
<dbReference type="InterPro" id="IPR001382">
    <property type="entry name" value="Glyco_hydro_47"/>
</dbReference>
<dbReference type="PANTHER" id="PTHR33116:SF78">
    <property type="entry name" value="OS12G0587133 PROTEIN"/>
    <property type="match status" value="1"/>
</dbReference>
<dbReference type="GO" id="GO:0005509">
    <property type="term" value="F:calcium ion binding"/>
    <property type="evidence" value="ECO:0007669"/>
    <property type="project" value="InterPro"/>
</dbReference>
<dbReference type="InterPro" id="IPR000477">
    <property type="entry name" value="RT_dom"/>
</dbReference>
<dbReference type="InterPro" id="IPR043502">
    <property type="entry name" value="DNA/RNA_pol_sf"/>
</dbReference>
<gene>
    <name evidence="3" type="primary">MNS2_1</name>
    <name evidence="3" type="ORF">CK203_021983</name>
</gene>